<keyword evidence="2" id="KW-0472">Membrane</keyword>
<gene>
    <name evidence="3" type="ORF">C2E21_6707</name>
</gene>
<keyword evidence="2" id="KW-1133">Transmembrane helix</keyword>
<feature type="region of interest" description="Disordered" evidence="1">
    <location>
        <begin position="151"/>
        <end position="174"/>
    </location>
</feature>
<dbReference type="OrthoDB" id="509723at2759"/>
<keyword evidence="3" id="KW-0966">Cell projection</keyword>
<sequence>MGAMGRKLDIITLILLILEFISWLVFMAGTAALDSEGVSASSLAYTWLGVWLQFFLLVFVGLTACIGSANANRLRTYLMLMITVVIMQVANDANVQLDAADNTRLVSGDIKTDLRAVLAGTILTLIFNWMLIIYWGLTEHSTQALSLGRSAAGEPAAPEPTKTVEAMPPAVQTV</sequence>
<comment type="caution">
    <text evidence="3">The sequence shown here is derived from an EMBL/GenBank/DDBJ whole genome shotgun (WGS) entry which is preliminary data.</text>
</comment>
<keyword evidence="2" id="KW-0812">Transmembrane</keyword>
<dbReference type="EMBL" id="LHPG02000013">
    <property type="protein sequence ID" value="PRW44295.1"/>
    <property type="molecule type" value="Genomic_DNA"/>
</dbReference>
<name>A0A2P6TJQ5_CHLSO</name>
<keyword evidence="3" id="KW-0282">Flagellum</keyword>
<dbReference type="Proteomes" id="UP000239899">
    <property type="component" value="Unassembled WGS sequence"/>
</dbReference>
<feature type="transmembrane region" description="Helical" evidence="2">
    <location>
        <begin position="117"/>
        <end position="137"/>
    </location>
</feature>
<evidence type="ECO:0000313" key="3">
    <source>
        <dbReference type="EMBL" id="PRW44295.1"/>
    </source>
</evidence>
<protein>
    <submittedName>
        <fullName evidence="3">Flagellar associated</fullName>
    </submittedName>
</protein>
<dbReference type="AlphaFoldDB" id="A0A2P6TJQ5"/>
<evidence type="ECO:0000256" key="2">
    <source>
        <dbReference type="SAM" id="Phobius"/>
    </source>
</evidence>
<proteinExistence type="predicted"/>
<keyword evidence="4" id="KW-1185">Reference proteome</keyword>
<evidence type="ECO:0000256" key="1">
    <source>
        <dbReference type="SAM" id="MobiDB-lite"/>
    </source>
</evidence>
<accession>A0A2P6TJQ5</accession>
<evidence type="ECO:0000313" key="4">
    <source>
        <dbReference type="Proteomes" id="UP000239899"/>
    </source>
</evidence>
<organism evidence="3 4">
    <name type="scientific">Chlorella sorokiniana</name>
    <name type="common">Freshwater green alga</name>
    <dbReference type="NCBI Taxonomy" id="3076"/>
    <lineage>
        <taxon>Eukaryota</taxon>
        <taxon>Viridiplantae</taxon>
        <taxon>Chlorophyta</taxon>
        <taxon>core chlorophytes</taxon>
        <taxon>Trebouxiophyceae</taxon>
        <taxon>Chlorellales</taxon>
        <taxon>Chlorellaceae</taxon>
        <taxon>Chlorella clade</taxon>
        <taxon>Chlorella</taxon>
    </lineage>
</organism>
<feature type="transmembrane region" description="Helical" evidence="2">
    <location>
        <begin position="45"/>
        <end position="65"/>
    </location>
</feature>
<keyword evidence="3" id="KW-0969">Cilium</keyword>
<feature type="transmembrane region" description="Helical" evidence="2">
    <location>
        <begin position="12"/>
        <end position="33"/>
    </location>
</feature>
<reference evidence="3 4" key="1">
    <citation type="journal article" date="2018" name="Plant J.">
        <title>Genome sequences of Chlorella sorokiniana UTEX 1602 and Micractinium conductrix SAG 241.80: implications to maltose excretion by a green alga.</title>
        <authorList>
            <person name="Arriola M.B."/>
            <person name="Velmurugan N."/>
            <person name="Zhang Y."/>
            <person name="Plunkett M.H."/>
            <person name="Hondzo H."/>
            <person name="Barney B.M."/>
        </authorList>
    </citation>
    <scope>NUCLEOTIDE SEQUENCE [LARGE SCALE GENOMIC DNA]</scope>
    <source>
        <strain evidence="4">UTEX 1602</strain>
    </source>
</reference>